<keyword evidence="4" id="KW-1185">Reference proteome</keyword>
<proteinExistence type="predicted"/>
<gene>
    <name evidence="3" type="ORF">D7Z94_13470</name>
</gene>
<dbReference type="InterPro" id="IPR029058">
    <property type="entry name" value="AB_hydrolase_fold"/>
</dbReference>
<dbReference type="Gene3D" id="3.40.50.1820">
    <property type="entry name" value="alpha/beta hydrolase"/>
    <property type="match status" value="1"/>
</dbReference>
<dbReference type="Proteomes" id="UP000276603">
    <property type="component" value="Unassembled WGS sequence"/>
</dbReference>
<evidence type="ECO:0000313" key="3">
    <source>
        <dbReference type="EMBL" id="RKN79326.1"/>
    </source>
</evidence>
<accession>A0A3B0C9C7</accession>
<dbReference type="GO" id="GO:0016787">
    <property type="term" value="F:hydrolase activity"/>
    <property type="evidence" value="ECO:0007669"/>
    <property type="project" value="UniProtKB-KW"/>
</dbReference>
<dbReference type="InterPro" id="IPR050300">
    <property type="entry name" value="GDXG_lipolytic_enzyme"/>
</dbReference>
<dbReference type="Pfam" id="PF20434">
    <property type="entry name" value="BD-FAE"/>
    <property type="match status" value="1"/>
</dbReference>
<evidence type="ECO:0000259" key="2">
    <source>
        <dbReference type="Pfam" id="PF20434"/>
    </source>
</evidence>
<reference evidence="3 4" key="1">
    <citation type="submission" date="2018-10" db="EMBL/GenBank/DDBJ databases">
        <title>Ulvibacterium marinum gen. nov., sp. nov., a novel marine bacterium of the family Flavobacteriaceae, isolated from a culture of the green alga Ulva prolifera.</title>
        <authorList>
            <person name="Zhang Z."/>
        </authorList>
    </citation>
    <scope>NUCLEOTIDE SEQUENCE [LARGE SCALE GENOMIC DNA]</scope>
    <source>
        <strain evidence="3 4">CCMM003</strain>
    </source>
</reference>
<feature type="domain" description="BD-FAE-like" evidence="2">
    <location>
        <begin position="49"/>
        <end position="164"/>
    </location>
</feature>
<dbReference type="OrthoDB" id="9803990at2"/>
<sequence>MTVYKYTHLILGILLFLTVGVNYAQERYLDSISSNIGKVTYTYSDSLKLDFYSIKGDTVTNKPLLVLVHGGGFAIGKRDNILESRFSRQMAKKGYAVASISYRLTRKGKSFGCNCPTNEKIETFLSASEDVLRATQYLVDRANDLKFDKDNVILVGSSAGAEAILNTAFMQFRYDFRTLPYKDLKFSGVISLAGAVLDADYITQKNTVPTMLFHGERDNLVPFASAPHHYCKETDPGYLPLDGSRSIADRLEALDTSYTLVFDPEGNHDWANLPYSHTDMISRFIKKNIIDGEYHQTKIKVSSKK</sequence>
<keyword evidence="1 3" id="KW-0378">Hydrolase</keyword>
<dbReference type="PANTHER" id="PTHR48081">
    <property type="entry name" value="AB HYDROLASE SUPERFAMILY PROTEIN C4A8.06C"/>
    <property type="match status" value="1"/>
</dbReference>
<name>A0A3B0C9C7_9FLAO</name>
<dbReference type="AlphaFoldDB" id="A0A3B0C9C7"/>
<evidence type="ECO:0000256" key="1">
    <source>
        <dbReference type="ARBA" id="ARBA00022801"/>
    </source>
</evidence>
<protein>
    <submittedName>
        <fullName evidence="3">Alpha/beta hydrolase</fullName>
    </submittedName>
</protein>
<dbReference type="InterPro" id="IPR049492">
    <property type="entry name" value="BD-FAE-like_dom"/>
</dbReference>
<dbReference type="SUPFAM" id="SSF53474">
    <property type="entry name" value="alpha/beta-Hydrolases"/>
    <property type="match status" value="1"/>
</dbReference>
<organism evidence="3 4">
    <name type="scientific">Ulvibacterium marinum</name>
    <dbReference type="NCBI Taxonomy" id="2419782"/>
    <lineage>
        <taxon>Bacteria</taxon>
        <taxon>Pseudomonadati</taxon>
        <taxon>Bacteroidota</taxon>
        <taxon>Flavobacteriia</taxon>
        <taxon>Flavobacteriales</taxon>
        <taxon>Flavobacteriaceae</taxon>
        <taxon>Ulvibacterium</taxon>
    </lineage>
</organism>
<dbReference type="RefSeq" id="WP_120712141.1">
    <property type="nucleotide sequence ID" value="NZ_RBCJ01000003.1"/>
</dbReference>
<evidence type="ECO:0000313" key="4">
    <source>
        <dbReference type="Proteomes" id="UP000276603"/>
    </source>
</evidence>
<comment type="caution">
    <text evidence="3">The sequence shown here is derived from an EMBL/GenBank/DDBJ whole genome shotgun (WGS) entry which is preliminary data.</text>
</comment>
<dbReference type="EMBL" id="RBCJ01000003">
    <property type="protein sequence ID" value="RKN79326.1"/>
    <property type="molecule type" value="Genomic_DNA"/>
</dbReference>